<evidence type="ECO:0000256" key="2">
    <source>
        <dbReference type="SAM" id="MobiDB-lite"/>
    </source>
</evidence>
<proteinExistence type="inferred from homology"/>
<gene>
    <name evidence="4" type="ORF">C3L33_19960</name>
</gene>
<feature type="compositionally biased region" description="Basic and acidic residues" evidence="2">
    <location>
        <begin position="166"/>
        <end position="187"/>
    </location>
</feature>
<feature type="non-terminal residue" evidence="4">
    <location>
        <position position="1"/>
    </location>
</feature>
<dbReference type="OrthoDB" id="1931928at2759"/>
<reference evidence="4 5" key="1">
    <citation type="journal article" date="2019" name="Genome Biol. Evol.">
        <title>The Rhododendron genome and chromosomal organization provide insight into shared whole-genome duplications across the heath family (Ericaceae).</title>
        <authorList>
            <person name="Soza V.L."/>
            <person name="Lindsley D."/>
            <person name="Waalkes A."/>
            <person name="Ramage E."/>
            <person name="Patwardhan R.P."/>
            <person name="Burton J.N."/>
            <person name="Adey A."/>
            <person name="Kumar A."/>
            <person name="Qiu R."/>
            <person name="Shendure J."/>
            <person name="Hall B."/>
        </authorList>
    </citation>
    <scope>NUCLEOTIDE SEQUENCE [LARGE SCALE GENOMIC DNA]</scope>
    <source>
        <strain evidence="4">RSF 1966-606</strain>
    </source>
</reference>
<accession>A0A6A4KZ26</accession>
<feature type="domain" description="FAF" evidence="3">
    <location>
        <begin position="209"/>
        <end position="262"/>
    </location>
</feature>
<dbReference type="Proteomes" id="UP000428333">
    <property type="component" value="Linkage Group LG12"/>
</dbReference>
<feature type="region of interest" description="Disordered" evidence="2">
    <location>
        <begin position="163"/>
        <end position="222"/>
    </location>
</feature>
<feature type="compositionally biased region" description="Basic residues" evidence="2">
    <location>
        <begin position="191"/>
        <end position="200"/>
    </location>
</feature>
<dbReference type="InterPro" id="IPR046431">
    <property type="entry name" value="FAF_dom"/>
</dbReference>
<evidence type="ECO:0000313" key="4">
    <source>
        <dbReference type="EMBL" id="KAE9448139.1"/>
    </source>
</evidence>
<protein>
    <recommendedName>
        <fullName evidence="3">FAF domain-containing protein</fullName>
    </recommendedName>
</protein>
<evidence type="ECO:0000259" key="3">
    <source>
        <dbReference type="Pfam" id="PF11250"/>
    </source>
</evidence>
<dbReference type="AlphaFoldDB" id="A0A6A4KZ26"/>
<dbReference type="EMBL" id="QEFC01003452">
    <property type="protein sequence ID" value="KAE9448139.1"/>
    <property type="molecule type" value="Genomic_DNA"/>
</dbReference>
<comment type="caution">
    <text evidence="4">The sequence shown here is derived from an EMBL/GenBank/DDBJ whole genome shotgun (WGS) entry which is preliminary data.</text>
</comment>
<evidence type="ECO:0000313" key="5">
    <source>
        <dbReference type="Proteomes" id="UP000428333"/>
    </source>
</evidence>
<dbReference type="Pfam" id="PF11250">
    <property type="entry name" value="FAF"/>
    <property type="match status" value="1"/>
</dbReference>
<dbReference type="InterPro" id="IPR021410">
    <property type="entry name" value="FAF"/>
</dbReference>
<keyword evidence="5" id="KW-1185">Reference proteome</keyword>
<organism evidence="4 5">
    <name type="scientific">Rhododendron williamsianum</name>
    <dbReference type="NCBI Taxonomy" id="262921"/>
    <lineage>
        <taxon>Eukaryota</taxon>
        <taxon>Viridiplantae</taxon>
        <taxon>Streptophyta</taxon>
        <taxon>Embryophyta</taxon>
        <taxon>Tracheophyta</taxon>
        <taxon>Spermatophyta</taxon>
        <taxon>Magnoliopsida</taxon>
        <taxon>eudicotyledons</taxon>
        <taxon>Gunneridae</taxon>
        <taxon>Pentapetalae</taxon>
        <taxon>asterids</taxon>
        <taxon>Ericales</taxon>
        <taxon>Ericaceae</taxon>
        <taxon>Ericoideae</taxon>
        <taxon>Rhodoreae</taxon>
        <taxon>Rhododendron</taxon>
    </lineage>
</organism>
<dbReference type="PANTHER" id="PTHR33155:SF27">
    <property type="entry name" value="FANTASTIC FOUR-LIKE PROTEIN (DUF3049)"/>
    <property type="match status" value="1"/>
</dbReference>
<comment type="similarity">
    <text evidence="1">Belongs to the fantastic four family.</text>
</comment>
<name>A0A6A4KZ26_9ERIC</name>
<evidence type="ECO:0000256" key="1">
    <source>
        <dbReference type="ARBA" id="ARBA00008690"/>
    </source>
</evidence>
<dbReference type="PANTHER" id="PTHR33155">
    <property type="entry name" value="FANTASTIC FOUR-LIKE PROTEIN (DUF3049)"/>
    <property type="match status" value="1"/>
</dbReference>
<sequence length="363" mass="40737">MLLIRTLIPYSLLNPNVHPSSYLNTISSQIMLNFCIKSVHSFLAFTTKENNNNNNGTLILDQQLQSSLHGRRIKPSPVSGLGFITFSDNTHNPTNVIDSAAIKPPPHPTATTIAKKVDSATIKPPPPPVATTVTKKDPGGIGFLDEVGGSVDGLMSCTESLGFESSDERRVDDQAMERITSEEERGSRAGAPKKWKRTRGRRDEEEARKFPPPLSSLNRDGRPSFFLRPVRRDGRLELTEVKIDRTEVLHASRQDGRLRLDMVRDVADVEEDHEEEEKVDIDIDNNNNNIIIIEEEKVEEGKIEDIVKEEEELGVREKWVFPAVVNGGGDGFGRCHEVASHHHHHHNLHHNLHAWGQHCLTIR</sequence>